<name>A0ACB8QIB9_9AGAM</name>
<accession>A0ACB8QIB9</accession>
<organism evidence="1 2">
    <name type="scientific">Vararia minispora EC-137</name>
    <dbReference type="NCBI Taxonomy" id="1314806"/>
    <lineage>
        <taxon>Eukaryota</taxon>
        <taxon>Fungi</taxon>
        <taxon>Dikarya</taxon>
        <taxon>Basidiomycota</taxon>
        <taxon>Agaricomycotina</taxon>
        <taxon>Agaricomycetes</taxon>
        <taxon>Russulales</taxon>
        <taxon>Lachnocladiaceae</taxon>
        <taxon>Vararia</taxon>
    </lineage>
</organism>
<dbReference type="Proteomes" id="UP000814128">
    <property type="component" value="Unassembled WGS sequence"/>
</dbReference>
<reference evidence="1" key="1">
    <citation type="submission" date="2021-02" db="EMBL/GenBank/DDBJ databases">
        <authorList>
            <consortium name="DOE Joint Genome Institute"/>
            <person name="Ahrendt S."/>
            <person name="Looney B.P."/>
            <person name="Miyauchi S."/>
            <person name="Morin E."/>
            <person name="Drula E."/>
            <person name="Courty P.E."/>
            <person name="Chicoki N."/>
            <person name="Fauchery L."/>
            <person name="Kohler A."/>
            <person name="Kuo A."/>
            <person name="Labutti K."/>
            <person name="Pangilinan J."/>
            <person name="Lipzen A."/>
            <person name="Riley R."/>
            <person name="Andreopoulos W."/>
            <person name="He G."/>
            <person name="Johnson J."/>
            <person name="Barry K.W."/>
            <person name="Grigoriev I.V."/>
            <person name="Nagy L."/>
            <person name="Hibbett D."/>
            <person name="Henrissat B."/>
            <person name="Matheny P.B."/>
            <person name="Labbe J."/>
            <person name="Martin F."/>
        </authorList>
    </citation>
    <scope>NUCLEOTIDE SEQUENCE</scope>
    <source>
        <strain evidence="1">EC-137</strain>
    </source>
</reference>
<evidence type="ECO:0000313" key="2">
    <source>
        <dbReference type="Proteomes" id="UP000814128"/>
    </source>
</evidence>
<sequence length="160" mass="16588">MGPVQGGGDSAESAARAFAAASWLARGAVLAVEAMARLTTAIRLKEIHLDPTDQILNMIPFGIGIAASTRVSSLIGARSANGACFVGHMSTLMSVLVGTVIMLALLATKDVFGYMFSDNEDVAWPVARAMPLLASFQITDGLTARELACGIVRCCGADEA</sequence>
<comment type="caution">
    <text evidence="1">The sequence shown here is derived from an EMBL/GenBank/DDBJ whole genome shotgun (WGS) entry which is preliminary data.</text>
</comment>
<proteinExistence type="predicted"/>
<evidence type="ECO:0000313" key="1">
    <source>
        <dbReference type="EMBL" id="KAI0031554.1"/>
    </source>
</evidence>
<dbReference type="EMBL" id="MU273576">
    <property type="protein sequence ID" value="KAI0031554.1"/>
    <property type="molecule type" value="Genomic_DNA"/>
</dbReference>
<protein>
    <submittedName>
        <fullName evidence="1">Uncharacterized protein</fullName>
    </submittedName>
</protein>
<keyword evidence="2" id="KW-1185">Reference proteome</keyword>
<gene>
    <name evidence="1" type="ORF">K488DRAFT_86728</name>
</gene>
<reference evidence="1" key="2">
    <citation type="journal article" date="2022" name="New Phytol.">
        <title>Evolutionary transition to the ectomycorrhizal habit in the genomes of a hyperdiverse lineage of mushroom-forming fungi.</title>
        <authorList>
            <person name="Looney B."/>
            <person name="Miyauchi S."/>
            <person name="Morin E."/>
            <person name="Drula E."/>
            <person name="Courty P.E."/>
            <person name="Kohler A."/>
            <person name="Kuo A."/>
            <person name="LaButti K."/>
            <person name="Pangilinan J."/>
            <person name="Lipzen A."/>
            <person name="Riley R."/>
            <person name="Andreopoulos W."/>
            <person name="He G."/>
            <person name="Johnson J."/>
            <person name="Nolan M."/>
            <person name="Tritt A."/>
            <person name="Barry K.W."/>
            <person name="Grigoriev I.V."/>
            <person name="Nagy L.G."/>
            <person name="Hibbett D."/>
            <person name="Henrissat B."/>
            <person name="Matheny P.B."/>
            <person name="Labbe J."/>
            <person name="Martin F.M."/>
        </authorList>
    </citation>
    <scope>NUCLEOTIDE SEQUENCE</scope>
    <source>
        <strain evidence="1">EC-137</strain>
    </source>
</reference>